<reference evidence="1 2" key="1">
    <citation type="submission" date="2017-08" db="EMBL/GenBank/DDBJ databases">
        <authorList>
            <person name="de Groot N.N."/>
        </authorList>
    </citation>
    <scope>NUCLEOTIDE SEQUENCE [LARGE SCALE GENOMIC DNA]</scope>
    <source>
        <strain evidence="1 2">JC228</strain>
    </source>
</reference>
<sequence>MEKNRYQEIDDRFSRFMFGERRARRENDTAEKTGEIEEIFKNNPNGSTPDIPYWELIEKIDNIMTTLSNFKPLVQKVTPFIEKFISKKD</sequence>
<keyword evidence="2" id="KW-1185">Reference proteome</keyword>
<protein>
    <submittedName>
        <fullName evidence="1">Uncharacterized protein</fullName>
    </submittedName>
</protein>
<evidence type="ECO:0000313" key="2">
    <source>
        <dbReference type="Proteomes" id="UP000219546"/>
    </source>
</evidence>
<dbReference type="Proteomes" id="UP000219546">
    <property type="component" value="Unassembled WGS sequence"/>
</dbReference>
<organism evidence="1 2">
    <name type="scientific">Bacillus oleivorans</name>
    <dbReference type="NCBI Taxonomy" id="1448271"/>
    <lineage>
        <taxon>Bacteria</taxon>
        <taxon>Bacillati</taxon>
        <taxon>Bacillota</taxon>
        <taxon>Bacilli</taxon>
        <taxon>Bacillales</taxon>
        <taxon>Bacillaceae</taxon>
        <taxon>Bacillus</taxon>
    </lineage>
</organism>
<evidence type="ECO:0000313" key="1">
    <source>
        <dbReference type="EMBL" id="SNX74199.1"/>
    </source>
</evidence>
<gene>
    <name evidence="1" type="ORF">SAMN05877753_108224</name>
</gene>
<dbReference type="RefSeq" id="WP_097159846.1">
    <property type="nucleotide sequence ID" value="NZ_JBEPMQ010000008.1"/>
</dbReference>
<name>A0A285D354_9BACI</name>
<accession>A0A285D354</accession>
<proteinExistence type="predicted"/>
<dbReference type="AlphaFoldDB" id="A0A285D354"/>
<dbReference type="OrthoDB" id="2697500at2"/>
<dbReference type="EMBL" id="OAOP01000008">
    <property type="protein sequence ID" value="SNX74199.1"/>
    <property type="molecule type" value="Genomic_DNA"/>
</dbReference>